<dbReference type="Gene3D" id="1.25.40.20">
    <property type="entry name" value="Ankyrin repeat-containing domain"/>
    <property type="match status" value="2"/>
</dbReference>
<dbReference type="Pfam" id="PF12796">
    <property type="entry name" value="Ank_2"/>
    <property type="match status" value="2"/>
</dbReference>
<dbReference type="AlphaFoldDB" id="A0A438FTE6"/>
<evidence type="ECO:0000313" key="2">
    <source>
        <dbReference type="EMBL" id="RVW63229.1"/>
    </source>
</evidence>
<organism evidence="2 3">
    <name type="scientific">Vitis vinifera</name>
    <name type="common">Grape</name>
    <dbReference type="NCBI Taxonomy" id="29760"/>
    <lineage>
        <taxon>Eukaryota</taxon>
        <taxon>Viridiplantae</taxon>
        <taxon>Streptophyta</taxon>
        <taxon>Embryophyta</taxon>
        <taxon>Tracheophyta</taxon>
        <taxon>Spermatophyta</taxon>
        <taxon>Magnoliopsida</taxon>
        <taxon>eudicotyledons</taxon>
        <taxon>Gunneridae</taxon>
        <taxon>Pentapetalae</taxon>
        <taxon>rosids</taxon>
        <taxon>Vitales</taxon>
        <taxon>Vitaceae</taxon>
        <taxon>Viteae</taxon>
        <taxon>Vitis</taxon>
    </lineage>
</organism>
<dbReference type="EMBL" id="QGNW01000746">
    <property type="protein sequence ID" value="RVW63229.1"/>
    <property type="molecule type" value="Genomic_DNA"/>
</dbReference>
<dbReference type="PROSITE" id="PS50088">
    <property type="entry name" value="ANK_REPEAT"/>
    <property type="match status" value="4"/>
</dbReference>
<reference evidence="2 3" key="1">
    <citation type="journal article" date="2018" name="PLoS Genet.">
        <title>Population sequencing reveals clonal diversity and ancestral inbreeding in the grapevine cultivar Chardonnay.</title>
        <authorList>
            <person name="Roach M.J."/>
            <person name="Johnson D.L."/>
            <person name="Bohlmann J."/>
            <person name="van Vuuren H.J."/>
            <person name="Jones S.J."/>
            <person name="Pretorius I.S."/>
            <person name="Schmidt S.A."/>
            <person name="Borneman A.R."/>
        </authorList>
    </citation>
    <scope>NUCLEOTIDE SEQUENCE [LARGE SCALE GENOMIC DNA]</scope>
    <source>
        <strain evidence="3">cv. Chardonnay</strain>
        <tissue evidence="2">Leaf</tissue>
    </source>
</reference>
<dbReference type="SUPFAM" id="SSF48403">
    <property type="entry name" value="Ankyrin repeat"/>
    <property type="match status" value="1"/>
</dbReference>
<dbReference type="PROSITE" id="PS50297">
    <property type="entry name" value="ANK_REP_REGION"/>
    <property type="match status" value="4"/>
</dbReference>
<dbReference type="PANTHER" id="PTHR24121:SF22">
    <property type="entry name" value="PROTEIN ACCELERATED CELL DEATH 6-LIKE"/>
    <property type="match status" value="1"/>
</dbReference>
<dbReference type="Proteomes" id="UP000288805">
    <property type="component" value="Unassembled WGS sequence"/>
</dbReference>
<evidence type="ECO:0000256" key="1">
    <source>
        <dbReference type="PROSITE-ProRule" id="PRU00023"/>
    </source>
</evidence>
<proteinExistence type="predicted"/>
<dbReference type="PANTHER" id="PTHR24121">
    <property type="entry name" value="NO MECHANORECEPTOR POTENTIAL C, ISOFORM D-RELATED"/>
    <property type="match status" value="1"/>
</dbReference>
<dbReference type="InterPro" id="IPR002110">
    <property type="entry name" value="Ankyrin_rpt"/>
</dbReference>
<evidence type="ECO:0000313" key="3">
    <source>
        <dbReference type="Proteomes" id="UP000288805"/>
    </source>
</evidence>
<gene>
    <name evidence="2" type="primary">VvCHDp000818_34</name>
    <name evidence="2" type="ORF">CK203_058982</name>
</gene>
<feature type="repeat" description="ANK" evidence="1">
    <location>
        <begin position="117"/>
        <end position="139"/>
    </location>
</feature>
<keyword evidence="1" id="KW-0040">ANK repeat</keyword>
<sequence length="376" mass="41699">MNQPSASNHAAATEDCSPYMDETYMDATLYNALAKGKAQFGQLDCVQWILHQCLPSSSSSSLLQQPNLKGDTPLHLAAREGHCQVVLALIAAAKAHQQEIESEIGADKAMLRTENKEKDTALHEAARYHHSEVVKLLIKEDPEFVYGANITGHNPLYMAAERGYGDLVQIIIDNTHTSPAHYGIMGRTALHAAVIGNHLDITIKLLKWKPSLTKEVDEHGWSPLHCAAHFGYVKIVKQLLNKSLDKFPTYLRIKDGKKTALHIAAGRGHIDIVKLLVQHCPDCCEQVDCKGQNVFHFAMAKKKDDYPGKFLEIDGLKLRGLVNEKDYVKGDTPLHLLASYLVDDEDFIVDHTVDKMGLNSEYFTPNDIVSQATTIG</sequence>
<dbReference type="InterPro" id="IPR036770">
    <property type="entry name" value="Ankyrin_rpt-contain_sf"/>
</dbReference>
<comment type="caution">
    <text evidence="2">The sequence shown here is derived from an EMBL/GenBank/DDBJ whole genome shotgun (WGS) entry which is preliminary data.</text>
</comment>
<feature type="repeat" description="ANK" evidence="1">
    <location>
        <begin position="256"/>
        <end position="279"/>
    </location>
</feature>
<name>A0A438FTE6_VITVI</name>
<feature type="repeat" description="ANK" evidence="1">
    <location>
        <begin position="219"/>
        <end position="245"/>
    </location>
</feature>
<feature type="repeat" description="ANK" evidence="1">
    <location>
        <begin position="69"/>
        <end position="90"/>
    </location>
</feature>
<protein>
    <submittedName>
        <fullName evidence="2">Ankyrin repeat-containing protein</fullName>
    </submittedName>
</protein>
<accession>A0A438FTE6</accession>
<dbReference type="SMART" id="SM00248">
    <property type="entry name" value="ANK"/>
    <property type="match status" value="7"/>
</dbReference>
<dbReference type="Pfam" id="PF00023">
    <property type="entry name" value="Ank"/>
    <property type="match status" value="2"/>
</dbReference>